<dbReference type="Proteomes" id="UP000813423">
    <property type="component" value="Unassembled WGS sequence"/>
</dbReference>
<sequence length="86" mass="9854">AHLHRSSRLQAVTSVLVTELPPDLWNGELLAHLYSRFNEGPTEVILPGEDMHAARKTELELLLKKRDDLARNTAIQRRRLPISHLK</sequence>
<feature type="non-terminal residue" evidence="1">
    <location>
        <position position="86"/>
    </location>
</feature>
<accession>A0A9P8N8K4</accession>
<name>A0A9P8N8K4_ASPFM</name>
<evidence type="ECO:0000313" key="1">
    <source>
        <dbReference type="EMBL" id="KAH1890509.1"/>
    </source>
</evidence>
<reference evidence="1" key="1">
    <citation type="submission" date="2021-08" db="EMBL/GenBank/DDBJ databases">
        <title>Global Aspergillus fumigatus from environmental and clinical sources.</title>
        <authorList>
            <person name="Barber A."/>
            <person name="Sae-Ong T."/>
        </authorList>
    </citation>
    <scope>NUCLEOTIDE SEQUENCE</scope>
    <source>
        <strain evidence="1">NRZ-2016-071</strain>
    </source>
</reference>
<organism evidence="1 2">
    <name type="scientific">Aspergillus fumigatus</name>
    <name type="common">Neosartorya fumigata</name>
    <dbReference type="NCBI Taxonomy" id="746128"/>
    <lineage>
        <taxon>Eukaryota</taxon>
        <taxon>Fungi</taxon>
        <taxon>Dikarya</taxon>
        <taxon>Ascomycota</taxon>
        <taxon>Pezizomycotina</taxon>
        <taxon>Eurotiomycetes</taxon>
        <taxon>Eurotiomycetidae</taxon>
        <taxon>Eurotiales</taxon>
        <taxon>Aspergillaceae</taxon>
        <taxon>Aspergillus</taxon>
        <taxon>Aspergillus subgen. Fumigati</taxon>
    </lineage>
</organism>
<dbReference type="AlphaFoldDB" id="A0A9P8N8K4"/>
<gene>
    <name evidence="1" type="ORF">KXV57_007103</name>
</gene>
<evidence type="ECO:0000313" key="2">
    <source>
        <dbReference type="Proteomes" id="UP000813423"/>
    </source>
</evidence>
<feature type="non-terminal residue" evidence="1">
    <location>
        <position position="1"/>
    </location>
</feature>
<proteinExistence type="predicted"/>
<dbReference type="EMBL" id="JAIBSC010000543">
    <property type="protein sequence ID" value="KAH1890509.1"/>
    <property type="molecule type" value="Genomic_DNA"/>
</dbReference>
<comment type="caution">
    <text evidence="1">The sequence shown here is derived from an EMBL/GenBank/DDBJ whole genome shotgun (WGS) entry which is preliminary data.</text>
</comment>
<protein>
    <submittedName>
        <fullName evidence="1">Uncharacterized protein</fullName>
    </submittedName>
</protein>